<dbReference type="AlphaFoldDB" id="A0AAV2GYW5"/>
<dbReference type="SMART" id="SM00034">
    <property type="entry name" value="CLECT"/>
    <property type="match status" value="1"/>
</dbReference>
<reference evidence="2 3" key="1">
    <citation type="submission" date="2024-04" db="EMBL/GenBank/DDBJ databases">
        <authorList>
            <consortium name="Genoscope - CEA"/>
            <person name="William W."/>
        </authorList>
    </citation>
    <scope>NUCLEOTIDE SEQUENCE [LARGE SCALE GENOMIC DNA]</scope>
</reference>
<dbReference type="CDD" id="cd00037">
    <property type="entry name" value="CLECT"/>
    <property type="match status" value="1"/>
</dbReference>
<dbReference type="EMBL" id="CAXITT010000007">
    <property type="protein sequence ID" value="CAL1526614.1"/>
    <property type="molecule type" value="Genomic_DNA"/>
</dbReference>
<evidence type="ECO:0000313" key="2">
    <source>
        <dbReference type="EMBL" id="CAL1526614.1"/>
    </source>
</evidence>
<keyword evidence="3" id="KW-1185">Reference proteome</keyword>
<dbReference type="InterPro" id="IPR001304">
    <property type="entry name" value="C-type_lectin-like"/>
</dbReference>
<dbReference type="SUPFAM" id="SSF56436">
    <property type="entry name" value="C-type lectin-like"/>
    <property type="match status" value="2"/>
</dbReference>
<dbReference type="Pfam" id="PF00059">
    <property type="entry name" value="Lectin_C"/>
    <property type="match status" value="1"/>
</dbReference>
<protein>
    <recommendedName>
        <fullName evidence="1">C-type lectin domain-containing protein</fullName>
    </recommendedName>
</protein>
<proteinExistence type="predicted"/>
<evidence type="ECO:0000313" key="3">
    <source>
        <dbReference type="Proteomes" id="UP001497497"/>
    </source>
</evidence>
<organism evidence="2 3">
    <name type="scientific">Lymnaea stagnalis</name>
    <name type="common">Great pond snail</name>
    <name type="synonym">Helix stagnalis</name>
    <dbReference type="NCBI Taxonomy" id="6523"/>
    <lineage>
        <taxon>Eukaryota</taxon>
        <taxon>Metazoa</taxon>
        <taxon>Spiralia</taxon>
        <taxon>Lophotrochozoa</taxon>
        <taxon>Mollusca</taxon>
        <taxon>Gastropoda</taxon>
        <taxon>Heterobranchia</taxon>
        <taxon>Euthyneura</taxon>
        <taxon>Panpulmonata</taxon>
        <taxon>Hygrophila</taxon>
        <taxon>Lymnaeoidea</taxon>
        <taxon>Lymnaeidae</taxon>
        <taxon>Lymnaea</taxon>
    </lineage>
</organism>
<dbReference type="PANTHER" id="PTHR22803">
    <property type="entry name" value="MANNOSE, PHOSPHOLIPASE, LECTIN RECEPTOR RELATED"/>
    <property type="match status" value="1"/>
</dbReference>
<gene>
    <name evidence="2" type="ORF">GSLYS_00000791001</name>
</gene>
<sequence>TRYRTSKFKFSIETVAMGRICVHYILFLTYIILPDVRSEVACNWTDAIPSEGACFLYKATRLSYADAKVSCLSLGGVLAKVTTKTQMLEITKNLNYGACKWTDSIPSEGACFLYNATELSYAEANSSCQSIGGVLAKLKTMTQLLEAIQNVPYTTYIWIGANDISVEGTWMWEDGGVATELNELWYNDEPDNGTDHDCADIYKYFTLSGLYDDVCSKRCPFLCMEKDEITTLCPEASTFKTNSPPTTELTTNELAATEPTAKAILTST</sequence>
<feature type="domain" description="C-type lectin" evidence="1">
    <location>
        <begin position="107"/>
        <end position="224"/>
    </location>
</feature>
<dbReference type="PROSITE" id="PS50041">
    <property type="entry name" value="C_TYPE_LECTIN_2"/>
    <property type="match status" value="1"/>
</dbReference>
<dbReference type="Proteomes" id="UP001497497">
    <property type="component" value="Unassembled WGS sequence"/>
</dbReference>
<feature type="non-terminal residue" evidence="2">
    <location>
        <position position="1"/>
    </location>
</feature>
<dbReference type="Gene3D" id="3.10.100.10">
    <property type="entry name" value="Mannose-Binding Protein A, subunit A"/>
    <property type="match status" value="1"/>
</dbReference>
<name>A0AAV2GYW5_LYMST</name>
<evidence type="ECO:0000259" key="1">
    <source>
        <dbReference type="PROSITE" id="PS50041"/>
    </source>
</evidence>
<dbReference type="InterPro" id="IPR016186">
    <property type="entry name" value="C-type_lectin-like/link_sf"/>
</dbReference>
<accession>A0AAV2GYW5</accession>
<dbReference type="InterPro" id="IPR016187">
    <property type="entry name" value="CTDL_fold"/>
</dbReference>
<feature type="non-terminal residue" evidence="2">
    <location>
        <position position="268"/>
    </location>
</feature>
<dbReference type="InterPro" id="IPR050111">
    <property type="entry name" value="C-type_lectin/snaclec_domain"/>
</dbReference>
<comment type="caution">
    <text evidence="2">The sequence shown here is derived from an EMBL/GenBank/DDBJ whole genome shotgun (WGS) entry which is preliminary data.</text>
</comment>